<accession>A0A841R8H7</accession>
<feature type="coiled-coil region" evidence="1">
    <location>
        <begin position="208"/>
        <end position="242"/>
    </location>
</feature>
<feature type="coiled-coil region" evidence="1">
    <location>
        <begin position="293"/>
        <end position="364"/>
    </location>
</feature>
<organism evidence="2 3">
    <name type="scientific">Spirochaeta isovalerica</name>
    <dbReference type="NCBI Taxonomy" id="150"/>
    <lineage>
        <taxon>Bacteria</taxon>
        <taxon>Pseudomonadati</taxon>
        <taxon>Spirochaetota</taxon>
        <taxon>Spirochaetia</taxon>
        <taxon>Spirochaetales</taxon>
        <taxon>Spirochaetaceae</taxon>
        <taxon>Spirochaeta</taxon>
    </lineage>
</organism>
<dbReference type="AlphaFoldDB" id="A0A841R8H7"/>
<dbReference type="Gene3D" id="1.10.287.1490">
    <property type="match status" value="1"/>
</dbReference>
<sequence>MDQNETRIEELQSRIKDSQAELKDIFCEAGERVAGEKLYKGDDEAINKLLEALGEREKRLQNIDSQMDDLRTSYNRISEIAEREKEIGEEYALLEKENKKLFVPLGRVAYFPLKGGRGQEYGKSFDSLVEAEENLKEQDNEIFRLESSGGKKKFLENLKDKGRIAVLRSKKKRLESSMDNLFGKLGEKIYRKDPAFLDSIEDETVASFKENRIKMAALDKEIAQLKEENSNLEKHLKSEYNSSRQKKTEEKMQSRRDLALSDKMAGVYDLGLYLYREKIELKDNEVEQLFASAGEIYGKIENQEREIEKLKAELEIVNLEEEVTEMKKNIKDLEMTIEKCNSDISEFNNEIKRARAEIRKLKKLTE</sequence>
<comment type="caution">
    <text evidence="2">The sequence shown here is derived from an EMBL/GenBank/DDBJ whole genome shotgun (WGS) entry which is preliminary data.</text>
</comment>
<evidence type="ECO:0000256" key="1">
    <source>
        <dbReference type="SAM" id="Coils"/>
    </source>
</evidence>
<keyword evidence="1" id="KW-0175">Coiled coil</keyword>
<proteinExistence type="predicted"/>
<gene>
    <name evidence="2" type="ORF">HNR50_001145</name>
</gene>
<evidence type="ECO:0000313" key="3">
    <source>
        <dbReference type="Proteomes" id="UP000587760"/>
    </source>
</evidence>
<dbReference type="EMBL" id="JACHGJ010000002">
    <property type="protein sequence ID" value="MBB6479487.1"/>
    <property type="molecule type" value="Genomic_DNA"/>
</dbReference>
<feature type="coiled-coil region" evidence="1">
    <location>
        <begin position="1"/>
        <end position="28"/>
    </location>
</feature>
<protein>
    <submittedName>
        <fullName evidence="2">Chromosome segregation ATPase</fullName>
    </submittedName>
</protein>
<reference evidence="2 3" key="1">
    <citation type="submission" date="2020-08" db="EMBL/GenBank/DDBJ databases">
        <title>Genomic Encyclopedia of Type Strains, Phase IV (KMG-IV): sequencing the most valuable type-strain genomes for metagenomic binning, comparative biology and taxonomic classification.</title>
        <authorList>
            <person name="Goeker M."/>
        </authorList>
    </citation>
    <scope>NUCLEOTIDE SEQUENCE [LARGE SCALE GENOMIC DNA]</scope>
    <source>
        <strain evidence="2 3">DSM 2461</strain>
    </source>
</reference>
<evidence type="ECO:0000313" key="2">
    <source>
        <dbReference type="EMBL" id="MBB6479487.1"/>
    </source>
</evidence>
<dbReference type="RefSeq" id="WP_184744763.1">
    <property type="nucleotide sequence ID" value="NZ_JACHGJ010000002.1"/>
</dbReference>
<name>A0A841R8H7_9SPIO</name>
<keyword evidence="3" id="KW-1185">Reference proteome</keyword>
<dbReference type="Proteomes" id="UP000587760">
    <property type="component" value="Unassembled WGS sequence"/>
</dbReference>